<proteinExistence type="predicted"/>
<dbReference type="HOGENOM" id="CLU_007145_0_0_0"/>
<dbReference type="KEGG" id="min:Minf_1649"/>
<evidence type="ECO:0000313" key="2">
    <source>
        <dbReference type="Proteomes" id="UP000009149"/>
    </source>
</evidence>
<dbReference type="OrthoDB" id="9796370at2"/>
<sequence>MNVLPSTFNSPHSGSGEPFRFIDEKDLDQWAATIECRGKLAELITRLIYAEKGPEAELRFPSGEASELKGLDGLCKVQVGTIYVPGGVSVWELSTQKTIRDKANEDFEKRTRQPGSINPQESTFVFVTPCLWSKKEDWVAEKKAGRTWADVRAYDAVDLVHWIERYPGVGLWLAESLGKPFSGLRLIEEEWKKWSSSTKWSISTDLVLAGRADEAIQIRKWLQGPPGDIALKAESVEEGIAFLYAVIDQLPVEYKMKHLGRCLIAAEPDQARKLEKSLSPLIIVIEKSTDPGLTDMLVMGGHHVCILRSMVGPIQNESKEISLPNALQHEMKLALLGMGLSEEETEKVARDTAGSLSVFRRLYPSRTGSIEPDWAKPENARKIIPAFLAGGWNADKERYEDYKQLERLTRKNYHELEGELTVMLAKSDFPLEKLNSTWKIASPRDAFSWLAPYITNEDLKVFEEVVVTVLGEPDPRYDMEADRRLVAPFTSRMPRYSEDLRQGLGEMILLLSIFSKETGLRDAELVVGRIVKRLLHGADTCRWWSMHSQLPLLAEADPYAFLSAIEESLKGENPPVLELFKDASIHLPIPSQVVHFLVSSLELLSWSPEYLAHASLLLARLAKLTQSQPFNGLDNNSPFKSLYSIFLPFYPQTYATLQQRLEDLDRLREKEPQVAWELMCCLLVLVGRYAQNQAYRPRWRDFSKKRSEERLTVLMFHDEITKRLLEEDMQKEPRLWILLFNTDSDFGSFSWLTPERRRKAVDLLSGSIPRLDDNVKEELWATIRNFLHYHRLCAGADWALPESELVQLEEIYNRLTPSDPLKQFSWLFTREPQVINPSSYDLQSNEESVETARREAVEKLVEYRGIDGLLDFAQKVEYPHGVGTAAAASNIEESQLLSLLSKTLGKGDKVACFGRGIVWFYARKNGIEWIERLIDHAKEKGWDKEAVLDVFLAAPPNIVLWNRLKALGRDLEEKYWKRVGLLNPEEIDNECFVIESLLSVGKGLNAAWIAGHCMRELPTDTLARIIDQSLIELNTPNPRISFRGLSQYILFILGRFLQELSRRSDANPKEVNQLAWSYCFFLSDPYVSASPFPILHERLNEDPEFFAELIKLGYSTSKTCGAQETEEEAKARKAKVQCAISLLNSWKGIPGTENGKINEEKVFQWIRKARELCKEDKRIAFFCDLHIGIMLARSPEEADGEWPTVAVRDAIEEFLNDAIEGGLISGKLGPSWRSPFEGGEQERKQASQYRKFADALRTSWPKTSKVLRRLAEFYEKMGESEDIEVRRRDLI</sequence>
<evidence type="ECO:0000313" key="1">
    <source>
        <dbReference type="EMBL" id="ACD83703.1"/>
    </source>
</evidence>
<gene>
    <name evidence="1" type="ordered locus">Minf_1649</name>
</gene>
<name>B3DWP0_METI4</name>
<organism evidence="1 2">
    <name type="scientific">Methylacidiphilum infernorum (isolate V4)</name>
    <name type="common">Methylokorus infernorum (strain V4)</name>
    <dbReference type="NCBI Taxonomy" id="481448"/>
    <lineage>
        <taxon>Bacteria</taxon>
        <taxon>Pseudomonadati</taxon>
        <taxon>Verrucomicrobiota</taxon>
        <taxon>Methylacidiphilae</taxon>
        <taxon>Methylacidiphilales</taxon>
        <taxon>Methylacidiphilaceae</taxon>
        <taxon>Methylacidiphilum (ex Ratnadevi et al. 2023)</taxon>
    </lineage>
</organism>
<dbReference type="Proteomes" id="UP000009149">
    <property type="component" value="Chromosome"/>
</dbReference>
<dbReference type="RefSeq" id="WP_012463985.1">
    <property type="nucleotide sequence ID" value="NC_010794.1"/>
</dbReference>
<dbReference type="EMBL" id="CP000975">
    <property type="protein sequence ID" value="ACD83703.1"/>
    <property type="molecule type" value="Genomic_DNA"/>
</dbReference>
<protein>
    <submittedName>
        <fullName evidence="1">Uncharacterized protein</fullName>
    </submittedName>
</protein>
<accession>B3DWP0</accession>
<reference evidence="1 2" key="1">
    <citation type="journal article" date="2008" name="Biol. Direct">
        <title>Complete genome sequence of the extremely acidophilic methanotroph isolate V4, Methylacidiphilum infernorum, a representative of the bacterial phylum Verrucomicrobia.</title>
        <authorList>
            <person name="Hou S."/>
            <person name="Makarova K.S."/>
            <person name="Saw J.H."/>
            <person name="Senin P."/>
            <person name="Ly B.V."/>
            <person name="Zhou Z."/>
            <person name="Ren Y."/>
            <person name="Wang J."/>
            <person name="Galperin M.Y."/>
            <person name="Omelchenko M.V."/>
            <person name="Wolf Y.I."/>
            <person name="Yutin N."/>
            <person name="Koonin E.V."/>
            <person name="Stott M.B."/>
            <person name="Mountain B.W."/>
            <person name="Crowe M.A."/>
            <person name="Smirnova A.V."/>
            <person name="Dunfield P.F."/>
            <person name="Feng L."/>
            <person name="Wang L."/>
            <person name="Alam M."/>
        </authorList>
    </citation>
    <scope>NUCLEOTIDE SEQUENCE [LARGE SCALE GENOMIC DNA]</scope>
    <source>
        <strain evidence="2">Isolate V4</strain>
    </source>
</reference>
<dbReference type="eggNOG" id="COG3093">
    <property type="taxonomic scope" value="Bacteria"/>
</dbReference>
<dbReference type="STRING" id="481448.Minf_1649"/>